<dbReference type="SUPFAM" id="SSF50998">
    <property type="entry name" value="Quinoprotein alcohol dehydrogenase-like"/>
    <property type="match status" value="1"/>
</dbReference>
<keyword evidence="1" id="KW-1133">Transmembrane helix</keyword>
<dbReference type="Proteomes" id="UP000584931">
    <property type="component" value="Unassembled WGS sequence"/>
</dbReference>
<gene>
    <name evidence="2" type="ORF">HNR06_001585</name>
</gene>
<dbReference type="AlphaFoldDB" id="A0A7Y9XA27"/>
<dbReference type="RefSeq" id="WP_179809636.1">
    <property type="nucleotide sequence ID" value="NZ_JACCHL010000001.1"/>
</dbReference>
<sequence>MSIPWKKILLWVVGVAACISVLIKGALILLLEEGTDQISETGGAVLHETADGGSSEPSVPTVVSRVAWTWGAPEGARIGQIHPVPTGAVLQLNDGAVGVDTDTGQTAWVYRVPDADADVAVSPDGSSAVVSTEGSLAVLDTRTGEQKYDLKHDYAAQDSLTVATAGLVSDNGMVTSAEGEGGVVIELTPWSNSEEGWRSAALECPGGEIFSGITQAFATQARVVLIYECGEEIAVMVGLGEENGEQQWTLPLDGFNYTSRHDFGVVGDVAVLENISAQRGTVVIDTEKGELISGELLDELGNDILRILPDGYLAVREYQSGDLHYEMRGFSDEVQKSVSIDSGDVAGSITNFLPMSDALLKLTFVDGAEDTQVSVFEWGSEKPGQNIDLPIEMEVIGLTSLRKSDAAMGPGSFEAVPGAVIIRGYPSTGQINQIVGLK</sequence>
<proteinExistence type="predicted"/>
<evidence type="ECO:0000313" key="2">
    <source>
        <dbReference type="EMBL" id="NYH51996.1"/>
    </source>
</evidence>
<dbReference type="InterPro" id="IPR011047">
    <property type="entry name" value="Quinoprotein_ADH-like_sf"/>
</dbReference>
<evidence type="ECO:0000313" key="3">
    <source>
        <dbReference type="Proteomes" id="UP000584931"/>
    </source>
</evidence>
<dbReference type="Gene3D" id="2.130.10.10">
    <property type="entry name" value="YVTN repeat-like/Quinoprotein amine dehydrogenase"/>
    <property type="match status" value="1"/>
</dbReference>
<keyword evidence="1" id="KW-0812">Transmembrane</keyword>
<evidence type="ECO:0008006" key="4">
    <source>
        <dbReference type="Google" id="ProtNLM"/>
    </source>
</evidence>
<reference evidence="2 3" key="1">
    <citation type="submission" date="2020-07" db="EMBL/GenBank/DDBJ databases">
        <title>Sequencing the genomes of 1000 actinobacteria strains.</title>
        <authorList>
            <person name="Klenk H.-P."/>
        </authorList>
    </citation>
    <scope>NUCLEOTIDE SEQUENCE [LARGE SCALE GENOMIC DNA]</scope>
    <source>
        <strain evidence="2 3">DSM 45278</strain>
    </source>
</reference>
<dbReference type="EMBL" id="JACCHL010000001">
    <property type="protein sequence ID" value="NYH51996.1"/>
    <property type="molecule type" value="Genomic_DNA"/>
</dbReference>
<comment type="caution">
    <text evidence="2">The sequence shown here is derived from an EMBL/GenBank/DDBJ whole genome shotgun (WGS) entry which is preliminary data.</text>
</comment>
<name>A0A7Y9XA27_9ACTN</name>
<organism evidence="2 3">
    <name type="scientific">Nocardiopsis sinuspersici</name>
    <dbReference type="NCBI Taxonomy" id="501010"/>
    <lineage>
        <taxon>Bacteria</taxon>
        <taxon>Bacillati</taxon>
        <taxon>Actinomycetota</taxon>
        <taxon>Actinomycetes</taxon>
        <taxon>Streptosporangiales</taxon>
        <taxon>Nocardiopsidaceae</taxon>
        <taxon>Nocardiopsis</taxon>
    </lineage>
</organism>
<keyword evidence="1" id="KW-0472">Membrane</keyword>
<dbReference type="PROSITE" id="PS51257">
    <property type="entry name" value="PROKAR_LIPOPROTEIN"/>
    <property type="match status" value="1"/>
</dbReference>
<dbReference type="InterPro" id="IPR015943">
    <property type="entry name" value="WD40/YVTN_repeat-like_dom_sf"/>
</dbReference>
<accession>A0A7Y9XA27</accession>
<feature type="transmembrane region" description="Helical" evidence="1">
    <location>
        <begin position="9"/>
        <end position="31"/>
    </location>
</feature>
<evidence type="ECO:0000256" key="1">
    <source>
        <dbReference type="SAM" id="Phobius"/>
    </source>
</evidence>
<protein>
    <recommendedName>
        <fullName evidence="4">Pyrrolo-quinoline quinone</fullName>
    </recommendedName>
</protein>